<gene>
    <name evidence="2" type="primary">LOC127751547</name>
</gene>
<reference evidence="2" key="1">
    <citation type="submission" date="2025-08" db="UniProtKB">
        <authorList>
            <consortium name="RefSeq"/>
        </authorList>
    </citation>
    <scope>IDENTIFICATION</scope>
    <source>
        <tissue evidence="2">Whole organism</tissue>
    </source>
</reference>
<organism evidence="1 2">
    <name type="scientific">Frankliniella occidentalis</name>
    <name type="common">Western flower thrips</name>
    <name type="synonym">Euthrips occidentalis</name>
    <dbReference type="NCBI Taxonomy" id="133901"/>
    <lineage>
        <taxon>Eukaryota</taxon>
        <taxon>Metazoa</taxon>
        <taxon>Ecdysozoa</taxon>
        <taxon>Arthropoda</taxon>
        <taxon>Hexapoda</taxon>
        <taxon>Insecta</taxon>
        <taxon>Pterygota</taxon>
        <taxon>Neoptera</taxon>
        <taxon>Paraneoptera</taxon>
        <taxon>Thysanoptera</taxon>
        <taxon>Terebrantia</taxon>
        <taxon>Thripoidea</taxon>
        <taxon>Thripidae</taxon>
        <taxon>Frankliniella</taxon>
    </lineage>
</organism>
<dbReference type="AlphaFoldDB" id="A0A9C6XUL7"/>
<dbReference type="Proteomes" id="UP000504606">
    <property type="component" value="Unplaced"/>
</dbReference>
<sequence>MDVRQEKRIRGVMVFDITEEEYLNPGKLLDSVLHLVVKEGAFIGRLTTWTADDGKSNMEQVKVALREDVSLDLFHPDWLKRQTVIEKTVFYIDPLHGTTVTEKDRLKLARLQRTAQKEILHSNSQDVQGTSL</sequence>
<proteinExistence type="predicted"/>
<evidence type="ECO:0000313" key="1">
    <source>
        <dbReference type="Proteomes" id="UP000504606"/>
    </source>
</evidence>
<dbReference type="KEGG" id="foc:127751547"/>
<dbReference type="RefSeq" id="XP_052131216.1">
    <property type="nucleotide sequence ID" value="XM_052275256.1"/>
</dbReference>
<keyword evidence="1" id="KW-1185">Reference proteome</keyword>
<protein>
    <submittedName>
        <fullName evidence="2">Uncharacterized protein LOC127751547</fullName>
    </submittedName>
</protein>
<evidence type="ECO:0000313" key="2">
    <source>
        <dbReference type="RefSeq" id="XP_052131216.1"/>
    </source>
</evidence>
<name>A0A9C6XUL7_FRAOC</name>
<accession>A0A9C6XUL7</accession>
<dbReference type="GeneID" id="127751547"/>